<dbReference type="InterPro" id="IPR045436">
    <property type="entry name" value="DUF6507"/>
</dbReference>
<sequence length="134" mass="14291">MSWELNQSAAQGAVDGTRTSWSDLDGHENKIQTAMSNCAEAAVEERIFNALNKLYDNAVNPLTVTMIKSGRAAADSAQAVINELKNANEEMTGESQRVVADAIQDSGKLPDYNPGEGTSTTPTVGPQKSGEYQV</sequence>
<evidence type="ECO:0000313" key="4">
    <source>
        <dbReference type="Proteomes" id="UP000642819"/>
    </source>
</evidence>
<dbReference type="EMBL" id="BMXK01000001">
    <property type="protein sequence ID" value="GHC99254.1"/>
    <property type="molecule type" value="Genomic_DNA"/>
</dbReference>
<proteinExistence type="predicted"/>
<name>A0ABQ3G9Z6_9MICC</name>
<feature type="coiled-coil region" evidence="1">
    <location>
        <begin position="74"/>
        <end position="101"/>
    </location>
</feature>
<accession>A0ABQ3G9Z6</accession>
<reference evidence="4" key="1">
    <citation type="journal article" date="2019" name="Int. J. Syst. Evol. Microbiol.">
        <title>The Global Catalogue of Microorganisms (GCM) 10K type strain sequencing project: providing services to taxonomists for standard genome sequencing and annotation.</title>
        <authorList>
            <consortium name="The Broad Institute Genomics Platform"/>
            <consortium name="The Broad Institute Genome Sequencing Center for Infectious Disease"/>
            <person name="Wu L."/>
            <person name="Ma J."/>
        </authorList>
    </citation>
    <scope>NUCLEOTIDE SEQUENCE [LARGE SCALE GENOMIC DNA]</scope>
    <source>
        <strain evidence="4">KCTC 19466</strain>
    </source>
</reference>
<gene>
    <name evidence="3" type="ORF">GCM10008096_01210</name>
</gene>
<evidence type="ECO:0000256" key="1">
    <source>
        <dbReference type="SAM" id="Coils"/>
    </source>
</evidence>
<comment type="caution">
    <text evidence="3">The sequence shown here is derived from an EMBL/GenBank/DDBJ whole genome shotgun (WGS) entry which is preliminary data.</text>
</comment>
<feature type="compositionally biased region" description="Polar residues" evidence="2">
    <location>
        <begin position="116"/>
        <end position="134"/>
    </location>
</feature>
<keyword evidence="1" id="KW-0175">Coiled coil</keyword>
<evidence type="ECO:0000313" key="3">
    <source>
        <dbReference type="EMBL" id="GHC99254.1"/>
    </source>
</evidence>
<dbReference type="Pfam" id="PF20117">
    <property type="entry name" value="DUF6507"/>
    <property type="match status" value="1"/>
</dbReference>
<dbReference type="Proteomes" id="UP000642819">
    <property type="component" value="Unassembled WGS sequence"/>
</dbReference>
<protein>
    <submittedName>
        <fullName evidence="3">Uncharacterized protein</fullName>
    </submittedName>
</protein>
<keyword evidence="4" id="KW-1185">Reference proteome</keyword>
<feature type="region of interest" description="Disordered" evidence="2">
    <location>
        <begin position="101"/>
        <end position="134"/>
    </location>
</feature>
<dbReference type="RefSeq" id="WP_189348169.1">
    <property type="nucleotide sequence ID" value="NZ_BMXK01000001.1"/>
</dbReference>
<organism evidence="3 4">
    <name type="scientific">Zhihengliuella salsuginis</name>
    <dbReference type="NCBI Taxonomy" id="578222"/>
    <lineage>
        <taxon>Bacteria</taxon>
        <taxon>Bacillati</taxon>
        <taxon>Actinomycetota</taxon>
        <taxon>Actinomycetes</taxon>
        <taxon>Micrococcales</taxon>
        <taxon>Micrococcaceae</taxon>
        <taxon>Zhihengliuella</taxon>
    </lineage>
</organism>
<evidence type="ECO:0000256" key="2">
    <source>
        <dbReference type="SAM" id="MobiDB-lite"/>
    </source>
</evidence>